<dbReference type="RefSeq" id="WP_012355776.1">
    <property type="nucleotide sequence ID" value="NC_010530.1"/>
</dbReference>
<dbReference type="BioCyc" id="CTAI977880:RALTA_RS20270-MONOMER"/>
<dbReference type="SUPFAM" id="SSF56349">
    <property type="entry name" value="DNA breaking-rejoining enzymes"/>
    <property type="match status" value="1"/>
</dbReference>
<keyword evidence="7" id="KW-1185">Reference proteome</keyword>
<dbReference type="Gene3D" id="1.10.443.10">
    <property type="entry name" value="Intergrase catalytic core"/>
    <property type="match status" value="1"/>
</dbReference>
<dbReference type="InterPro" id="IPR013762">
    <property type="entry name" value="Integrase-like_cat_sf"/>
</dbReference>
<dbReference type="InterPro" id="IPR050808">
    <property type="entry name" value="Phage_Integrase"/>
</dbReference>
<accession>B3R9I1</accession>
<proteinExistence type="inferred from homology"/>
<dbReference type="Pfam" id="PF22022">
    <property type="entry name" value="Phage_int_M"/>
    <property type="match status" value="1"/>
</dbReference>
<evidence type="ECO:0000259" key="5">
    <source>
        <dbReference type="PROSITE" id="PS51898"/>
    </source>
</evidence>
<dbReference type="InterPro" id="IPR011010">
    <property type="entry name" value="DNA_brk_join_enz"/>
</dbReference>
<dbReference type="InterPro" id="IPR010998">
    <property type="entry name" value="Integrase_recombinase_N"/>
</dbReference>
<comment type="similarity">
    <text evidence="1">Belongs to the 'phage' integrase family.</text>
</comment>
<dbReference type="GO" id="GO:0015074">
    <property type="term" value="P:DNA integration"/>
    <property type="evidence" value="ECO:0007669"/>
    <property type="project" value="UniProtKB-KW"/>
</dbReference>
<evidence type="ECO:0000256" key="4">
    <source>
        <dbReference type="ARBA" id="ARBA00023172"/>
    </source>
</evidence>
<evidence type="ECO:0000256" key="2">
    <source>
        <dbReference type="ARBA" id="ARBA00022908"/>
    </source>
</evidence>
<sequence length="412" mass="46159">MSKLNNRLIERSKIQPKTKFIADGEGLYLRLEPSGTKTFCLRYTVAGSRKLKVLGTFPDMDIAAARKQASEMRELLEVHDSLPSASKEVDALTSPITVAQLATEWEMRYCRQRYKRPDKELHYLKSDIVPVIGQELVQNVTGRHVSLVIGKIVDRGARTKANRTLCVLKSLFGYAVEHGYIDATPVAMTKKGAGGAEKARSRVLNPKEIETLWHALDSRRRRMNWRTKALLKLILLTAQRPGECCGMRWEDVDLANGIWFLPAELTKSDRDHVVHLSHMAVSILKMAEKETGGSVYVFNSVVKGRDVATTVDALTRAVARMLANGEFGAMKRFTPHDLRRTASTGMANAGVYPHITEKILNHRMKGVLAVYNHGEYLPERKAAMELWGRLIEGWVGNLVGQVSEVGQMQLLL</sequence>
<gene>
    <name evidence="6" type="ordered locus">RALTA_B0944</name>
</gene>
<dbReference type="InterPro" id="IPR002104">
    <property type="entry name" value="Integrase_catalytic"/>
</dbReference>
<dbReference type="GO" id="GO:0006310">
    <property type="term" value="P:DNA recombination"/>
    <property type="evidence" value="ECO:0007669"/>
    <property type="project" value="UniProtKB-KW"/>
</dbReference>
<dbReference type="Proteomes" id="UP000001692">
    <property type="component" value="Chromosome 2"/>
</dbReference>
<dbReference type="PROSITE" id="PS51898">
    <property type="entry name" value="TYR_RECOMBINASE"/>
    <property type="match status" value="1"/>
</dbReference>
<dbReference type="PANTHER" id="PTHR30629:SF2">
    <property type="entry name" value="PROPHAGE INTEGRASE INTS-RELATED"/>
    <property type="match status" value="1"/>
</dbReference>
<dbReference type="PANTHER" id="PTHR30629">
    <property type="entry name" value="PROPHAGE INTEGRASE"/>
    <property type="match status" value="1"/>
</dbReference>
<keyword evidence="3" id="KW-0238">DNA-binding</keyword>
<feature type="domain" description="Tyr recombinase" evidence="5">
    <location>
        <begin position="199"/>
        <end position="386"/>
    </location>
</feature>
<protein>
    <submittedName>
        <fullName evidence="6">Prophage INTEGRASE PROTEIN</fullName>
    </submittedName>
</protein>
<dbReference type="InterPro" id="IPR025166">
    <property type="entry name" value="Integrase_DNA_bind_dom"/>
</dbReference>
<dbReference type="Gene3D" id="1.10.150.130">
    <property type="match status" value="1"/>
</dbReference>
<evidence type="ECO:0000313" key="6">
    <source>
        <dbReference type="EMBL" id="CAQ71556.1"/>
    </source>
</evidence>
<dbReference type="Gene3D" id="3.30.160.390">
    <property type="entry name" value="Integrase, DNA-binding domain"/>
    <property type="match status" value="1"/>
</dbReference>
<keyword evidence="4" id="KW-0233">DNA recombination</keyword>
<organism evidence="6 7">
    <name type="scientific">Cupriavidus taiwanensis (strain DSM 17343 / BCRC 17206 / CCUG 44338 / CIP 107171 / LMG 19424 / R1)</name>
    <name type="common">Ralstonia taiwanensis (strain LMG 19424)</name>
    <dbReference type="NCBI Taxonomy" id="977880"/>
    <lineage>
        <taxon>Bacteria</taxon>
        <taxon>Pseudomonadati</taxon>
        <taxon>Pseudomonadota</taxon>
        <taxon>Betaproteobacteria</taxon>
        <taxon>Burkholderiales</taxon>
        <taxon>Burkholderiaceae</taxon>
        <taxon>Cupriavidus</taxon>
    </lineage>
</organism>
<evidence type="ECO:0000256" key="3">
    <source>
        <dbReference type="ARBA" id="ARBA00023125"/>
    </source>
</evidence>
<evidence type="ECO:0000256" key="1">
    <source>
        <dbReference type="ARBA" id="ARBA00008857"/>
    </source>
</evidence>
<dbReference type="eggNOG" id="COG0582">
    <property type="taxonomic scope" value="Bacteria"/>
</dbReference>
<dbReference type="InterPro" id="IPR053876">
    <property type="entry name" value="Phage_int_M"/>
</dbReference>
<dbReference type="GO" id="GO:0003677">
    <property type="term" value="F:DNA binding"/>
    <property type="evidence" value="ECO:0007669"/>
    <property type="project" value="UniProtKB-KW"/>
</dbReference>
<evidence type="ECO:0000313" key="7">
    <source>
        <dbReference type="Proteomes" id="UP000001692"/>
    </source>
</evidence>
<name>B3R9I1_CUPTR</name>
<keyword evidence="2" id="KW-0229">DNA integration</keyword>
<dbReference type="Pfam" id="PF00589">
    <property type="entry name" value="Phage_integrase"/>
    <property type="match status" value="1"/>
</dbReference>
<reference evidence="6 7" key="1">
    <citation type="journal article" date="2008" name="Genome Res.">
        <title>Genome sequence of the beta-rhizobium Cupriavidus taiwanensis and comparative genomics of rhizobia.</title>
        <authorList>
            <person name="Amadou C."/>
            <person name="Pascal G."/>
            <person name="Mangenot S."/>
            <person name="Glew M."/>
            <person name="Bontemps C."/>
            <person name="Capela D."/>
            <person name="Carrere S."/>
            <person name="Cruveiller S."/>
            <person name="Dossat C."/>
            <person name="Lajus A."/>
            <person name="Marchetti M."/>
            <person name="Poinsot V."/>
            <person name="Rouy Z."/>
            <person name="Servin B."/>
            <person name="Saad M."/>
            <person name="Schenowitz C."/>
            <person name="Barbe V."/>
            <person name="Batut J."/>
            <person name="Medigue C."/>
            <person name="Masson-Boivin C."/>
        </authorList>
    </citation>
    <scope>NUCLEOTIDE SEQUENCE [LARGE SCALE GENOMIC DNA]</scope>
    <source>
        <strain evidence="7">DSM 17343 / BCRC 17206 / CCUG 44338 / CIP 107171 / LMG 19424 / R1</strain>
    </source>
</reference>
<dbReference type="KEGG" id="cti:RALTA_B0944"/>
<dbReference type="EMBL" id="CU633750">
    <property type="protein sequence ID" value="CAQ71556.1"/>
    <property type="molecule type" value="Genomic_DNA"/>
</dbReference>
<dbReference type="AlphaFoldDB" id="B3R9I1"/>
<dbReference type="HOGENOM" id="CLU_027562_0_4_4"/>
<dbReference type="GeneID" id="29764657"/>
<dbReference type="Pfam" id="PF13356">
    <property type="entry name" value="Arm-DNA-bind_3"/>
    <property type="match status" value="1"/>
</dbReference>
<dbReference type="InterPro" id="IPR038488">
    <property type="entry name" value="Integrase_DNA-bd_sf"/>
</dbReference>
<dbReference type="CDD" id="cd00801">
    <property type="entry name" value="INT_P4_C"/>
    <property type="match status" value="1"/>
</dbReference>